<comment type="caution">
    <text evidence="2">The sequence shown here is derived from an EMBL/GenBank/DDBJ whole genome shotgun (WGS) entry which is preliminary data.</text>
</comment>
<gene>
    <name evidence="2" type="ORF">COW98_02445</name>
</gene>
<accession>A0A2H0BYE8</accession>
<reference evidence="2 3" key="1">
    <citation type="submission" date="2017-09" db="EMBL/GenBank/DDBJ databases">
        <title>Depth-based differentiation of microbial function through sediment-hosted aquifers and enrichment of novel symbionts in the deep terrestrial subsurface.</title>
        <authorList>
            <person name="Probst A.J."/>
            <person name="Ladd B."/>
            <person name="Jarett J.K."/>
            <person name="Geller-Mcgrath D.E."/>
            <person name="Sieber C.M."/>
            <person name="Emerson J.B."/>
            <person name="Anantharaman K."/>
            <person name="Thomas B.C."/>
            <person name="Malmstrom R."/>
            <person name="Stieglmeier M."/>
            <person name="Klingl A."/>
            <person name="Woyke T."/>
            <person name="Ryan C.M."/>
            <person name="Banfield J.F."/>
        </authorList>
    </citation>
    <scope>NUCLEOTIDE SEQUENCE [LARGE SCALE GENOMIC DNA]</scope>
    <source>
        <strain evidence="2">CG22_combo_CG10-13_8_21_14_all_35_9</strain>
    </source>
</reference>
<feature type="transmembrane region" description="Helical" evidence="1">
    <location>
        <begin position="33"/>
        <end position="50"/>
    </location>
</feature>
<keyword evidence="1" id="KW-1133">Transmembrane helix</keyword>
<dbReference type="EMBL" id="PCTB01000049">
    <property type="protein sequence ID" value="PIP62733.1"/>
    <property type="molecule type" value="Genomic_DNA"/>
</dbReference>
<evidence type="ECO:0000256" key="1">
    <source>
        <dbReference type="SAM" id="Phobius"/>
    </source>
</evidence>
<evidence type="ECO:0000313" key="3">
    <source>
        <dbReference type="Proteomes" id="UP000231021"/>
    </source>
</evidence>
<evidence type="ECO:0000313" key="2">
    <source>
        <dbReference type="EMBL" id="PIP62733.1"/>
    </source>
</evidence>
<dbReference type="AlphaFoldDB" id="A0A2H0BYE8"/>
<name>A0A2H0BYE8_9BACT</name>
<organism evidence="2 3">
    <name type="scientific">Candidatus Roizmanbacteria bacterium CG22_combo_CG10-13_8_21_14_all_35_9</name>
    <dbReference type="NCBI Taxonomy" id="1974861"/>
    <lineage>
        <taxon>Bacteria</taxon>
        <taxon>Candidatus Roizmaniibacteriota</taxon>
    </lineage>
</organism>
<keyword evidence="1" id="KW-0812">Transmembrane</keyword>
<protein>
    <submittedName>
        <fullName evidence="2">Uncharacterized protein</fullName>
    </submittedName>
</protein>
<keyword evidence="1" id="KW-0472">Membrane</keyword>
<feature type="transmembrane region" description="Helical" evidence="1">
    <location>
        <begin position="7"/>
        <end position="27"/>
    </location>
</feature>
<proteinExistence type="predicted"/>
<feature type="non-terminal residue" evidence="2">
    <location>
        <position position="159"/>
    </location>
</feature>
<sequence length="159" mass="18062">MLFELDLNLRTLNFVIFFLICYTIPILKPHTTIIVAIIGLIIGIVVLLVISSQQPSQKKTEAKIVPTTTQKTKPDLKYSDESGYEFTYPQDLSIKPNDTLSDTQYSELDITSTKRKGNININVETPTLTNFTEWEDENKIDIKINPPKELKMADLSAQQ</sequence>
<dbReference type="Proteomes" id="UP000231021">
    <property type="component" value="Unassembled WGS sequence"/>
</dbReference>